<organism evidence="1 2">
    <name type="scientific">Mesorhizobium tamadayense</name>
    <dbReference type="NCBI Taxonomy" id="425306"/>
    <lineage>
        <taxon>Bacteria</taxon>
        <taxon>Pseudomonadati</taxon>
        <taxon>Pseudomonadota</taxon>
        <taxon>Alphaproteobacteria</taxon>
        <taxon>Hyphomicrobiales</taxon>
        <taxon>Phyllobacteriaceae</taxon>
        <taxon>Mesorhizobium</taxon>
    </lineage>
</organism>
<name>A0A3P3FTQ9_9HYPH</name>
<reference evidence="1 2" key="1">
    <citation type="submission" date="2018-11" db="EMBL/GenBank/DDBJ databases">
        <title>the genome of Mesorhizobium tamadayense DSM 28320.</title>
        <authorList>
            <person name="Gao J."/>
        </authorList>
    </citation>
    <scope>NUCLEOTIDE SEQUENCE [LARGE SCALE GENOMIC DNA]</scope>
    <source>
        <strain evidence="1 2">DSM 28320</strain>
    </source>
</reference>
<dbReference type="SUPFAM" id="SSF101327">
    <property type="entry name" value="YgfB-like"/>
    <property type="match status" value="1"/>
</dbReference>
<dbReference type="Proteomes" id="UP000273786">
    <property type="component" value="Unassembled WGS sequence"/>
</dbReference>
<protein>
    <submittedName>
        <fullName evidence="1">Uncharacterized protein</fullName>
    </submittedName>
</protein>
<evidence type="ECO:0000313" key="2">
    <source>
        <dbReference type="Proteomes" id="UP000273786"/>
    </source>
</evidence>
<dbReference type="EMBL" id="RQXT01000014">
    <property type="protein sequence ID" value="RRI01752.1"/>
    <property type="molecule type" value="Genomic_DNA"/>
</dbReference>
<comment type="caution">
    <text evidence="1">The sequence shown here is derived from an EMBL/GenBank/DDBJ whole genome shotgun (WGS) entry which is preliminary data.</text>
</comment>
<proteinExistence type="predicted"/>
<gene>
    <name evidence="1" type="ORF">EH240_13990</name>
</gene>
<keyword evidence="2" id="KW-1185">Reference proteome</keyword>
<dbReference type="AlphaFoldDB" id="A0A3P3FTQ9"/>
<accession>A0A3P3FTQ9</accession>
<evidence type="ECO:0000313" key="1">
    <source>
        <dbReference type="EMBL" id="RRI01752.1"/>
    </source>
</evidence>
<dbReference type="OrthoDB" id="8363121at2"/>
<dbReference type="InterPro" id="IPR036255">
    <property type="entry name" value="YgfB-like_sf"/>
</dbReference>
<dbReference type="Pfam" id="PF03695">
    <property type="entry name" value="UPF0149"/>
    <property type="match status" value="1"/>
</dbReference>
<dbReference type="InterPro" id="IPR011978">
    <property type="entry name" value="YgfB-like"/>
</dbReference>
<sequence length="73" mass="7814">MTSAVYRYDELDQILRGDGHGGYVGVSAIDGLIAALVAGPARLKPGAWLPLILPDKRRRPGRVRRNTGSSTPS</sequence>
<dbReference type="RefSeq" id="WP_124999125.1">
    <property type="nucleotide sequence ID" value="NZ_RQXT01000014.1"/>
</dbReference>